<dbReference type="InterPro" id="IPR006439">
    <property type="entry name" value="HAD-SF_hydro_IA"/>
</dbReference>
<dbReference type="RefSeq" id="WP_148679656.1">
    <property type="nucleotide sequence ID" value="NZ_DUJS01000002.1"/>
</dbReference>
<evidence type="ECO:0000256" key="6">
    <source>
        <dbReference type="ARBA" id="ARBA00022801"/>
    </source>
</evidence>
<protein>
    <recommendedName>
        <fullName evidence="4">Glyceraldehyde 3-phosphate phosphatase</fullName>
    </recommendedName>
</protein>
<evidence type="ECO:0000313" key="8">
    <source>
        <dbReference type="EMBL" id="HII69798.1"/>
    </source>
</evidence>
<comment type="similarity">
    <text evidence="3">Belongs to the HAD-like hydrolase superfamily.</text>
</comment>
<dbReference type="Gene3D" id="1.10.150.520">
    <property type="match status" value="1"/>
</dbReference>
<evidence type="ECO:0000256" key="7">
    <source>
        <dbReference type="ARBA" id="ARBA00022842"/>
    </source>
</evidence>
<dbReference type="Gene3D" id="3.40.50.1000">
    <property type="entry name" value="HAD superfamily/HAD-like"/>
    <property type="match status" value="1"/>
</dbReference>
<name>A0A832WA73_9EURY</name>
<evidence type="ECO:0000256" key="1">
    <source>
        <dbReference type="ARBA" id="ARBA00001946"/>
    </source>
</evidence>
<dbReference type="Proteomes" id="UP000619545">
    <property type="component" value="Unassembled WGS sequence"/>
</dbReference>
<dbReference type="NCBIfam" id="TIGR01509">
    <property type="entry name" value="HAD-SF-IA-v3"/>
    <property type="match status" value="1"/>
</dbReference>
<sequence>MIKAVLFDVDDTLYPSSKLAEEARRNAIRAMIEAGLETDLSEEELYRELQEVVKEYGSNHPRHFDLLLRRIGADPEPKLVAAAVVAYHDTKFAYLKPYPDVIPTLMQLREMGFKLGAVTSGLAVKQWEKLIRLGIHHFFHEVVISEEIGVEKPNPKIFIEAARRLGVKPEEAVYVGDRLDKDIRGANRAGMVTVRIRRGKYQDMEPRNDDDVPDFEIDRPRELLDVVRELAKD</sequence>
<dbReference type="EMBL" id="DUJS01000002">
    <property type="protein sequence ID" value="HII69798.1"/>
    <property type="molecule type" value="Genomic_DNA"/>
</dbReference>
<proteinExistence type="inferred from homology"/>
<dbReference type="InterPro" id="IPR051400">
    <property type="entry name" value="HAD-like_hydrolase"/>
</dbReference>
<dbReference type="OMA" id="TYHNVKF"/>
<comment type="cofactor">
    <cofactor evidence="1">
        <name>Mg(2+)</name>
        <dbReference type="ChEBI" id="CHEBI:18420"/>
    </cofactor>
</comment>
<dbReference type="GO" id="GO:0044281">
    <property type="term" value="P:small molecule metabolic process"/>
    <property type="evidence" value="ECO:0007669"/>
    <property type="project" value="UniProtKB-ARBA"/>
</dbReference>
<reference evidence="8" key="1">
    <citation type="journal article" date="2020" name="bioRxiv">
        <title>A rank-normalized archaeal taxonomy based on genome phylogeny resolves widespread incomplete and uneven classifications.</title>
        <authorList>
            <person name="Rinke C."/>
            <person name="Chuvochina M."/>
            <person name="Mussig A.J."/>
            <person name="Chaumeil P.-A."/>
            <person name="Waite D.W."/>
            <person name="Whitman W.B."/>
            <person name="Parks D.H."/>
            <person name="Hugenholtz P."/>
        </authorList>
    </citation>
    <scope>NUCLEOTIDE SEQUENCE</scope>
    <source>
        <strain evidence="8">UBA8853</strain>
    </source>
</reference>
<keyword evidence="5" id="KW-0479">Metal-binding</keyword>
<dbReference type="AlphaFoldDB" id="A0A832WA73"/>
<keyword evidence="6 8" id="KW-0378">Hydrolase</keyword>
<evidence type="ECO:0000256" key="2">
    <source>
        <dbReference type="ARBA" id="ARBA00003513"/>
    </source>
</evidence>
<accession>A0A832WA73</accession>
<dbReference type="InterPro" id="IPR023214">
    <property type="entry name" value="HAD_sf"/>
</dbReference>
<dbReference type="NCBIfam" id="TIGR01549">
    <property type="entry name" value="HAD-SF-IA-v1"/>
    <property type="match status" value="1"/>
</dbReference>
<comment type="caution">
    <text evidence="8">The sequence shown here is derived from an EMBL/GenBank/DDBJ whole genome shotgun (WGS) entry which is preliminary data.</text>
</comment>
<dbReference type="PANTHER" id="PTHR46470:SF2">
    <property type="entry name" value="GLYCERALDEHYDE 3-PHOSPHATE PHOSPHATASE"/>
    <property type="match status" value="1"/>
</dbReference>
<dbReference type="NCBIfam" id="TIGR02253">
    <property type="entry name" value="CTE7"/>
    <property type="match status" value="1"/>
</dbReference>
<dbReference type="GeneID" id="1477071"/>
<dbReference type="CDD" id="cd04305">
    <property type="entry name" value="HAD_Neu5Ac-Pase_like"/>
    <property type="match status" value="1"/>
</dbReference>
<dbReference type="SMR" id="A0A832WA73"/>
<comment type="function">
    <text evidence="2">Catalyzes the dephosphorylation of D,L-glyceraldehyde 3-phosphate in vitro.</text>
</comment>
<dbReference type="PANTHER" id="PTHR46470">
    <property type="entry name" value="N-ACYLNEURAMINATE-9-PHOSPHATASE"/>
    <property type="match status" value="1"/>
</dbReference>
<dbReference type="GO" id="GO:0046872">
    <property type="term" value="F:metal ion binding"/>
    <property type="evidence" value="ECO:0007669"/>
    <property type="project" value="UniProtKB-KW"/>
</dbReference>
<dbReference type="SFLD" id="SFLDG01129">
    <property type="entry name" value="C1.5:_HAD__Beta-PGM__Phosphata"/>
    <property type="match status" value="1"/>
</dbReference>
<evidence type="ECO:0000256" key="3">
    <source>
        <dbReference type="ARBA" id="ARBA00007958"/>
    </source>
</evidence>
<dbReference type="Pfam" id="PF00702">
    <property type="entry name" value="Hydrolase"/>
    <property type="match status" value="1"/>
</dbReference>
<evidence type="ECO:0000256" key="5">
    <source>
        <dbReference type="ARBA" id="ARBA00022723"/>
    </source>
</evidence>
<dbReference type="InterPro" id="IPR036412">
    <property type="entry name" value="HAD-like_sf"/>
</dbReference>
<dbReference type="PRINTS" id="PR00413">
    <property type="entry name" value="HADHALOGNASE"/>
</dbReference>
<organism evidence="8 9">
    <name type="scientific">Methanopyrus kandleri</name>
    <dbReference type="NCBI Taxonomy" id="2320"/>
    <lineage>
        <taxon>Archaea</taxon>
        <taxon>Methanobacteriati</taxon>
        <taxon>Methanobacteriota</taxon>
        <taxon>Methanomada group</taxon>
        <taxon>Methanopyri</taxon>
        <taxon>Methanopyrales</taxon>
        <taxon>Methanopyraceae</taxon>
        <taxon>Methanopyrus</taxon>
    </lineage>
</organism>
<evidence type="ECO:0000313" key="9">
    <source>
        <dbReference type="Proteomes" id="UP000619545"/>
    </source>
</evidence>
<evidence type="ECO:0000256" key="4">
    <source>
        <dbReference type="ARBA" id="ARBA00019531"/>
    </source>
</evidence>
<dbReference type="GO" id="GO:0016791">
    <property type="term" value="F:phosphatase activity"/>
    <property type="evidence" value="ECO:0007669"/>
    <property type="project" value="TreeGrafter"/>
</dbReference>
<dbReference type="SUPFAM" id="SSF56784">
    <property type="entry name" value="HAD-like"/>
    <property type="match status" value="1"/>
</dbReference>
<gene>
    <name evidence="8" type="ORF">HA336_01020</name>
</gene>
<keyword evidence="7" id="KW-0460">Magnesium</keyword>
<dbReference type="SFLD" id="SFLDS00003">
    <property type="entry name" value="Haloacid_Dehalogenase"/>
    <property type="match status" value="1"/>
</dbReference>
<dbReference type="SFLD" id="SFLDG01135">
    <property type="entry name" value="C1.5.6:_HAD__Beta-PGM__Phospha"/>
    <property type="match status" value="1"/>
</dbReference>
<dbReference type="InterPro" id="IPR011950">
    <property type="entry name" value="HAD-SF_hydro_IA_CTE7"/>
</dbReference>